<evidence type="ECO:0000256" key="2">
    <source>
        <dbReference type="ARBA" id="ARBA00023015"/>
    </source>
</evidence>
<comment type="subcellular location">
    <subcellularLocation>
        <location evidence="1">Nucleus</location>
    </subcellularLocation>
</comment>
<feature type="compositionally biased region" description="Low complexity" evidence="8">
    <location>
        <begin position="337"/>
        <end position="351"/>
    </location>
</feature>
<proteinExistence type="predicted"/>
<feature type="non-terminal residue" evidence="10">
    <location>
        <position position="1"/>
    </location>
</feature>
<accession>A0A267GLS6</accession>
<dbReference type="GO" id="GO:0000981">
    <property type="term" value="F:DNA-binding transcription factor activity, RNA polymerase II-specific"/>
    <property type="evidence" value="ECO:0007669"/>
    <property type="project" value="TreeGrafter"/>
</dbReference>
<dbReference type="PROSITE" id="PS00036">
    <property type="entry name" value="BZIP_BASIC"/>
    <property type="match status" value="1"/>
</dbReference>
<dbReference type="AlphaFoldDB" id="A0A267GLS6"/>
<keyword evidence="7" id="KW-0175">Coiled coil</keyword>
<reference evidence="10 11" key="1">
    <citation type="submission" date="2017-06" db="EMBL/GenBank/DDBJ databases">
        <title>A platform for efficient transgenesis in Macrostomum lignano, a flatworm model organism for stem cell research.</title>
        <authorList>
            <person name="Berezikov E."/>
        </authorList>
    </citation>
    <scope>NUCLEOTIDE SEQUENCE [LARGE SCALE GENOMIC DNA]</scope>
    <source>
        <strain evidence="10">DV1</strain>
        <tissue evidence="10">Whole organism</tissue>
    </source>
</reference>
<dbReference type="PANTHER" id="PTHR46004:SF3">
    <property type="entry name" value="CYCLIC AMP RESPONSE ELEMENT-BINDING PROTEIN A"/>
    <property type="match status" value="1"/>
</dbReference>
<feature type="compositionally biased region" description="Basic residues" evidence="8">
    <location>
        <begin position="408"/>
        <end position="421"/>
    </location>
</feature>
<feature type="region of interest" description="Disordered" evidence="8">
    <location>
        <begin position="408"/>
        <end position="428"/>
    </location>
</feature>
<dbReference type="Proteomes" id="UP000215902">
    <property type="component" value="Unassembled WGS sequence"/>
</dbReference>
<evidence type="ECO:0000313" key="10">
    <source>
        <dbReference type="EMBL" id="PAA86374.1"/>
    </source>
</evidence>
<feature type="region of interest" description="Disordered" evidence="8">
    <location>
        <begin position="79"/>
        <end position="106"/>
    </location>
</feature>
<dbReference type="FunFam" id="1.20.5.170:FF:000054">
    <property type="entry name" value="Cyclic AMP-responsive element-binding protein 3-like 2"/>
    <property type="match status" value="1"/>
</dbReference>
<dbReference type="STRING" id="282301.A0A267GLS6"/>
<name>A0A267GLS6_9PLAT</name>
<evidence type="ECO:0000256" key="4">
    <source>
        <dbReference type="ARBA" id="ARBA00023159"/>
    </source>
</evidence>
<feature type="domain" description="BZIP" evidence="9">
    <location>
        <begin position="233"/>
        <end position="296"/>
    </location>
</feature>
<dbReference type="OrthoDB" id="674948at2759"/>
<dbReference type="GO" id="GO:0005634">
    <property type="term" value="C:nucleus"/>
    <property type="evidence" value="ECO:0007669"/>
    <property type="project" value="UniProtKB-SubCell"/>
</dbReference>
<feature type="coiled-coil region" evidence="7">
    <location>
        <begin position="251"/>
        <end position="306"/>
    </location>
</feature>
<keyword evidence="3" id="KW-0238">DNA-binding</keyword>
<evidence type="ECO:0000256" key="8">
    <source>
        <dbReference type="SAM" id="MobiDB-lite"/>
    </source>
</evidence>
<dbReference type="GO" id="GO:0035497">
    <property type="term" value="F:cAMP response element binding"/>
    <property type="evidence" value="ECO:0007669"/>
    <property type="project" value="TreeGrafter"/>
</dbReference>
<sequence>AAVNYFYSDIQSPDEFLVGEDGNCGTDWLDELCGSLPSPPVLHDHMMSQTATSTASSSQGQQLSAGEILLTASSSTAASSFSSPSCSNGPDVAATDDGSDSGLDVNLNSPTTWLLMGDYGHEPGREQLAQQQQQQQQHLSLQQQQQQQQQQGMELDWISPLDREEVYRLPPPPHSGNSCSWNWNLKPELGAQLSSNRPGQCLLQLTAEERFTYASEGIPPPTGLPLSAHEEKALKRIRRKLKNKWSAQESRRRKKEYMESLEQRVDQYATENDSLRRRVDQLESSNRGLLAQLRQLQQTCANASATAAAAAAAAASSAAVPRTRQHQPLQPPIGRGSSRTASTTPSTTSLSAAATSTTTLAAVVLCFALFFTVPPTALLTGGGGGGASGSSQHPELHQHYHYHYHGQRGHINQRSHQHHHQQQQQPQLPRATLSLSLDPGLLRPTAPLIWWRRDAGGQRNNETPGAGCYSSYDYYYYYYYYYSRLGGFGPAAAAPDIDPNLHPAGPEVPDEAAAWRNWRRRWPGRVFPAGTAYGPSLLSCQGPDTAPGNDTLVTGGSLLLAPPGA</sequence>
<evidence type="ECO:0000259" key="9">
    <source>
        <dbReference type="PROSITE" id="PS50217"/>
    </source>
</evidence>
<dbReference type="PANTHER" id="PTHR46004">
    <property type="entry name" value="CYCLIC AMP RESPONSE ELEMENT-BINDING PROTEIN A"/>
    <property type="match status" value="1"/>
</dbReference>
<evidence type="ECO:0000256" key="1">
    <source>
        <dbReference type="ARBA" id="ARBA00004123"/>
    </source>
</evidence>
<dbReference type="PROSITE" id="PS50217">
    <property type="entry name" value="BZIP"/>
    <property type="match status" value="1"/>
</dbReference>
<keyword evidence="5" id="KW-0804">Transcription</keyword>
<dbReference type="SUPFAM" id="SSF57959">
    <property type="entry name" value="Leucine zipper domain"/>
    <property type="match status" value="1"/>
</dbReference>
<keyword evidence="11" id="KW-1185">Reference proteome</keyword>
<evidence type="ECO:0000256" key="7">
    <source>
        <dbReference type="SAM" id="Coils"/>
    </source>
</evidence>
<evidence type="ECO:0000313" key="11">
    <source>
        <dbReference type="Proteomes" id="UP000215902"/>
    </source>
</evidence>
<protein>
    <recommendedName>
        <fullName evidence="9">BZIP domain-containing protein</fullName>
    </recommendedName>
</protein>
<evidence type="ECO:0000256" key="3">
    <source>
        <dbReference type="ARBA" id="ARBA00023125"/>
    </source>
</evidence>
<gene>
    <name evidence="10" type="ORF">BOX15_Mlig029190g1</name>
</gene>
<dbReference type="EMBL" id="NIVC01000282">
    <property type="protein sequence ID" value="PAA86374.1"/>
    <property type="molecule type" value="Genomic_DNA"/>
</dbReference>
<dbReference type="SMART" id="SM00338">
    <property type="entry name" value="BRLZ"/>
    <property type="match status" value="1"/>
</dbReference>
<feature type="region of interest" description="Disordered" evidence="8">
    <location>
        <begin position="126"/>
        <end position="153"/>
    </location>
</feature>
<organism evidence="10 11">
    <name type="scientific">Macrostomum lignano</name>
    <dbReference type="NCBI Taxonomy" id="282301"/>
    <lineage>
        <taxon>Eukaryota</taxon>
        <taxon>Metazoa</taxon>
        <taxon>Spiralia</taxon>
        <taxon>Lophotrochozoa</taxon>
        <taxon>Platyhelminthes</taxon>
        <taxon>Rhabditophora</taxon>
        <taxon>Macrostomorpha</taxon>
        <taxon>Macrostomida</taxon>
        <taxon>Macrostomidae</taxon>
        <taxon>Macrostomum</taxon>
    </lineage>
</organism>
<feature type="compositionally biased region" description="Low complexity" evidence="8">
    <location>
        <begin position="127"/>
        <end position="151"/>
    </location>
</feature>
<dbReference type="InterPro" id="IPR004827">
    <property type="entry name" value="bZIP"/>
</dbReference>
<keyword evidence="2" id="KW-0805">Transcription regulation</keyword>
<keyword evidence="4" id="KW-0010">Activator</keyword>
<evidence type="ECO:0000256" key="5">
    <source>
        <dbReference type="ARBA" id="ARBA00023163"/>
    </source>
</evidence>
<dbReference type="Gene3D" id="1.20.5.170">
    <property type="match status" value="1"/>
</dbReference>
<dbReference type="Pfam" id="PF00170">
    <property type="entry name" value="bZIP_1"/>
    <property type="match status" value="1"/>
</dbReference>
<comment type="caution">
    <text evidence="10">The sequence shown here is derived from an EMBL/GenBank/DDBJ whole genome shotgun (WGS) entry which is preliminary data.</text>
</comment>
<feature type="region of interest" description="Disordered" evidence="8">
    <location>
        <begin position="317"/>
        <end position="351"/>
    </location>
</feature>
<dbReference type="InterPro" id="IPR046347">
    <property type="entry name" value="bZIP_sf"/>
</dbReference>
<dbReference type="CDD" id="cd14689">
    <property type="entry name" value="bZIP_CREB3"/>
    <property type="match status" value="1"/>
</dbReference>
<feature type="compositionally biased region" description="Low complexity" evidence="8">
    <location>
        <begin position="48"/>
        <end position="63"/>
    </location>
</feature>
<evidence type="ECO:0000256" key="6">
    <source>
        <dbReference type="ARBA" id="ARBA00023242"/>
    </source>
</evidence>
<feature type="region of interest" description="Disordered" evidence="8">
    <location>
        <begin position="40"/>
        <end position="63"/>
    </location>
</feature>
<keyword evidence="6" id="KW-0539">Nucleus</keyword>